<evidence type="ECO:0000313" key="14">
    <source>
        <dbReference type="Proteomes" id="UP001557470"/>
    </source>
</evidence>
<keyword evidence="14" id="KW-1185">Reference proteome</keyword>
<comment type="subunit">
    <text evidence="4">Forms a 1:1 stoichiometric complex with pancreatic lipase.</text>
</comment>
<dbReference type="Gene3D" id="2.10.80.10">
    <property type="entry name" value="Lipase, subunit A"/>
    <property type="match status" value="1"/>
</dbReference>
<feature type="domain" description="Colipase C-terminal" evidence="12">
    <location>
        <begin position="39"/>
        <end position="82"/>
    </location>
</feature>
<keyword evidence="10" id="KW-1015">Disulfide bond</keyword>
<evidence type="ECO:0000256" key="9">
    <source>
        <dbReference type="ARBA" id="ARBA00023098"/>
    </source>
</evidence>
<dbReference type="InterPro" id="IPR017915">
    <property type="entry name" value="Colipase_CS"/>
</dbReference>
<comment type="subcellular location">
    <subcellularLocation>
        <location evidence="3">Secreted</location>
    </subcellularLocation>
</comment>
<reference evidence="13 14" key="1">
    <citation type="submission" date="2024-06" db="EMBL/GenBank/DDBJ databases">
        <authorList>
            <person name="Pan Q."/>
            <person name="Wen M."/>
            <person name="Jouanno E."/>
            <person name="Zahm M."/>
            <person name="Klopp C."/>
            <person name="Cabau C."/>
            <person name="Louis A."/>
            <person name="Berthelot C."/>
            <person name="Parey E."/>
            <person name="Roest Crollius H."/>
            <person name="Montfort J."/>
            <person name="Robinson-Rechavi M."/>
            <person name="Bouchez O."/>
            <person name="Lampietro C."/>
            <person name="Lopez Roques C."/>
            <person name="Donnadieu C."/>
            <person name="Postlethwait J."/>
            <person name="Bobe J."/>
            <person name="Verreycken H."/>
            <person name="Guiguen Y."/>
        </authorList>
    </citation>
    <scope>NUCLEOTIDE SEQUENCE [LARGE SCALE GENOMIC DNA]</scope>
    <source>
        <strain evidence="13">Up_M1</strain>
        <tissue evidence="13">Testis</tissue>
    </source>
</reference>
<dbReference type="EMBL" id="JAGEUA010000001">
    <property type="protein sequence ID" value="KAL1020813.1"/>
    <property type="molecule type" value="Genomic_DNA"/>
</dbReference>
<accession>A0ABD0XH82</accession>
<evidence type="ECO:0000256" key="10">
    <source>
        <dbReference type="ARBA" id="ARBA00023157"/>
    </source>
</evidence>
<keyword evidence="7" id="KW-0222">Digestion</keyword>
<evidence type="ECO:0000256" key="1">
    <source>
        <dbReference type="ARBA" id="ARBA00002722"/>
    </source>
</evidence>
<evidence type="ECO:0000256" key="8">
    <source>
        <dbReference type="ARBA" id="ARBA00022963"/>
    </source>
</evidence>
<evidence type="ECO:0000256" key="5">
    <source>
        <dbReference type="ARBA" id="ARBA00022525"/>
    </source>
</evidence>
<dbReference type="GO" id="GO:0016042">
    <property type="term" value="P:lipid catabolic process"/>
    <property type="evidence" value="ECO:0007669"/>
    <property type="project" value="UniProtKB-KW"/>
</dbReference>
<dbReference type="Pfam" id="PF02740">
    <property type="entry name" value="Colipase_C"/>
    <property type="match status" value="1"/>
</dbReference>
<dbReference type="PROSITE" id="PS51342">
    <property type="entry name" value="COLIPASE_2"/>
    <property type="match status" value="1"/>
</dbReference>
<keyword evidence="5" id="KW-0964">Secreted</keyword>
<dbReference type="SMART" id="SM00023">
    <property type="entry name" value="COLIPASE"/>
    <property type="match status" value="1"/>
</dbReference>
<dbReference type="GO" id="GO:0005576">
    <property type="term" value="C:extracellular region"/>
    <property type="evidence" value="ECO:0007669"/>
    <property type="project" value="UniProtKB-SubCell"/>
</dbReference>
<dbReference type="Pfam" id="PF01114">
    <property type="entry name" value="Colipase"/>
    <property type="match status" value="1"/>
</dbReference>
<proteinExistence type="predicted"/>
<dbReference type="PANTHER" id="PTHR10041:SF9">
    <property type="entry name" value="COLIPASE"/>
    <property type="match status" value="1"/>
</dbReference>
<organism evidence="13 14">
    <name type="scientific">Umbra pygmaea</name>
    <name type="common">Eastern mudminnow</name>
    <dbReference type="NCBI Taxonomy" id="75934"/>
    <lineage>
        <taxon>Eukaryota</taxon>
        <taxon>Metazoa</taxon>
        <taxon>Chordata</taxon>
        <taxon>Craniata</taxon>
        <taxon>Vertebrata</taxon>
        <taxon>Euteleostomi</taxon>
        <taxon>Actinopterygii</taxon>
        <taxon>Neopterygii</taxon>
        <taxon>Teleostei</taxon>
        <taxon>Protacanthopterygii</taxon>
        <taxon>Esociformes</taxon>
        <taxon>Umbridae</taxon>
        <taxon>Umbra</taxon>
    </lineage>
</organism>
<dbReference type="GO" id="GO:0007586">
    <property type="term" value="P:digestion"/>
    <property type="evidence" value="ECO:0007669"/>
    <property type="project" value="UniProtKB-KW"/>
</dbReference>
<dbReference type="PROSITE" id="PS00121">
    <property type="entry name" value="COLIPASE_1"/>
    <property type="match status" value="1"/>
</dbReference>
<dbReference type="AlphaFoldDB" id="A0ABD0XH82"/>
<protein>
    <recommendedName>
        <fullName evidence="15">Colipase</fullName>
    </recommendedName>
</protein>
<dbReference type="InterPro" id="IPR017913">
    <property type="entry name" value="Colipase_N"/>
</dbReference>
<keyword evidence="9" id="KW-0443">Lipid metabolism</keyword>
<dbReference type="SUPFAM" id="SSF57190">
    <property type="entry name" value="Colipase-like"/>
    <property type="match status" value="2"/>
</dbReference>
<dbReference type="InterPro" id="IPR017914">
    <property type="entry name" value="Colipase_C"/>
</dbReference>
<evidence type="ECO:0000259" key="11">
    <source>
        <dbReference type="Pfam" id="PF01114"/>
    </source>
</evidence>
<sequence length="91" mass="9733">MITQKNGELCAISMQCKSSCCHRPTGTSLARCAPLSAENQKCSKLSFYATYYYCKCESGLKCEGDWSIGGSVTNTNFGICTDPNANNAAPS</sequence>
<comment type="function">
    <text evidence="2">Colipase is a cofactor of pancreatic lipase. It allows the lipase to anchor itself to the lipid-water interface. Without colipase the enzyme is washed off by bile salts, which have an inhibitory effect on the lipase.</text>
</comment>
<keyword evidence="6" id="KW-0732">Signal</keyword>
<name>A0ABD0XH82_UMBPY</name>
<evidence type="ECO:0000256" key="7">
    <source>
        <dbReference type="ARBA" id="ARBA00022757"/>
    </source>
</evidence>
<evidence type="ECO:0000256" key="4">
    <source>
        <dbReference type="ARBA" id="ARBA00011263"/>
    </source>
</evidence>
<feature type="domain" description="Colipase N-terminal" evidence="11">
    <location>
        <begin position="2"/>
        <end position="34"/>
    </location>
</feature>
<evidence type="ECO:0000259" key="12">
    <source>
        <dbReference type="Pfam" id="PF02740"/>
    </source>
</evidence>
<comment type="function">
    <text evidence="1">Enterostatin has a biological activity as a satiety signal.</text>
</comment>
<evidence type="ECO:0000256" key="3">
    <source>
        <dbReference type="ARBA" id="ARBA00004613"/>
    </source>
</evidence>
<comment type="caution">
    <text evidence="13">The sequence shown here is derived from an EMBL/GenBank/DDBJ whole genome shotgun (WGS) entry which is preliminary data.</text>
</comment>
<dbReference type="InterPro" id="IPR001981">
    <property type="entry name" value="Colipase"/>
</dbReference>
<evidence type="ECO:0000256" key="6">
    <source>
        <dbReference type="ARBA" id="ARBA00022729"/>
    </source>
</evidence>
<dbReference type="PRINTS" id="PR00128">
    <property type="entry name" value="COLIPASE"/>
</dbReference>
<dbReference type="PANTHER" id="PTHR10041">
    <property type="entry name" value="COLIPASE"/>
    <property type="match status" value="1"/>
</dbReference>
<gene>
    <name evidence="13" type="ORF">UPYG_G00004980</name>
</gene>
<evidence type="ECO:0000313" key="13">
    <source>
        <dbReference type="EMBL" id="KAL1020813.1"/>
    </source>
</evidence>
<evidence type="ECO:0008006" key="15">
    <source>
        <dbReference type="Google" id="ProtNLM"/>
    </source>
</evidence>
<keyword evidence="8" id="KW-0442">Lipid degradation</keyword>
<evidence type="ECO:0000256" key="2">
    <source>
        <dbReference type="ARBA" id="ARBA00003508"/>
    </source>
</evidence>
<dbReference type="Proteomes" id="UP001557470">
    <property type="component" value="Unassembled WGS sequence"/>
</dbReference>